<gene>
    <name evidence="10" type="ORF">GCM10011360_37620</name>
</gene>
<keyword evidence="6 7" id="KW-0472">Membrane</keyword>
<keyword evidence="4 7" id="KW-0812">Transmembrane</keyword>
<dbReference type="RefSeq" id="WP_188479357.1">
    <property type="nucleotide sequence ID" value="NZ_BMFJ01000002.1"/>
</dbReference>
<dbReference type="InterPro" id="IPR037257">
    <property type="entry name" value="T2SS_E_N_sf"/>
</dbReference>
<keyword evidence="3" id="KW-0808">Transferase</keyword>
<reference evidence="11" key="1">
    <citation type="journal article" date="2019" name="Int. J. Syst. Evol. Microbiol.">
        <title>The Global Catalogue of Microorganisms (GCM) 10K type strain sequencing project: providing services to taxonomists for standard genome sequencing and annotation.</title>
        <authorList>
            <consortium name="The Broad Institute Genomics Platform"/>
            <consortium name="The Broad Institute Genome Sequencing Center for Infectious Disease"/>
            <person name="Wu L."/>
            <person name="Ma J."/>
        </authorList>
    </citation>
    <scope>NUCLEOTIDE SEQUENCE [LARGE SCALE GENOMIC DNA]</scope>
    <source>
        <strain evidence="11">CGMCC 1.12664</strain>
    </source>
</reference>
<comment type="subcellular location">
    <subcellularLocation>
        <location evidence="1">Membrane</location>
        <topology evidence="1">Multi-pass membrane protein</topology>
    </subcellularLocation>
</comment>
<dbReference type="SUPFAM" id="SSF53448">
    <property type="entry name" value="Nucleotide-diphospho-sugar transferases"/>
    <property type="match status" value="1"/>
</dbReference>
<evidence type="ECO:0008006" key="12">
    <source>
        <dbReference type="Google" id="ProtNLM"/>
    </source>
</evidence>
<dbReference type="InterPro" id="IPR001173">
    <property type="entry name" value="Glyco_trans_2-like"/>
</dbReference>
<evidence type="ECO:0000256" key="3">
    <source>
        <dbReference type="ARBA" id="ARBA00022679"/>
    </source>
</evidence>
<feature type="transmembrane region" description="Helical" evidence="7">
    <location>
        <begin position="570"/>
        <end position="592"/>
    </location>
</feature>
<evidence type="ECO:0000256" key="2">
    <source>
        <dbReference type="ARBA" id="ARBA00022676"/>
    </source>
</evidence>
<keyword evidence="5 7" id="KW-1133">Transmembrane helix</keyword>
<dbReference type="PANTHER" id="PTHR43867">
    <property type="entry name" value="CELLULOSE SYNTHASE CATALYTIC SUBUNIT A [UDP-FORMING]"/>
    <property type="match status" value="1"/>
</dbReference>
<protein>
    <recommendedName>
        <fullName evidence="12">Glycosyltransferase</fullName>
    </recommendedName>
</protein>
<feature type="domain" description="Glycosyltransferase 2-like" evidence="9">
    <location>
        <begin position="332"/>
        <end position="520"/>
    </location>
</feature>
<dbReference type="Gene3D" id="3.90.550.10">
    <property type="entry name" value="Spore Coat Polysaccharide Biosynthesis Protein SpsA, Chain A"/>
    <property type="match status" value="1"/>
</dbReference>
<evidence type="ECO:0000313" key="10">
    <source>
        <dbReference type="EMBL" id="GGE46870.1"/>
    </source>
</evidence>
<evidence type="ECO:0000259" key="9">
    <source>
        <dbReference type="Pfam" id="PF13632"/>
    </source>
</evidence>
<feature type="transmembrane region" description="Helical" evidence="7">
    <location>
        <begin position="491"/>
        <end position="519"/>
    </location>
</feature>
<dbReference type="GO" id="GO:0016757">
    <property type="term" value="F:glycosyltransferase activity"/>
    <property type="evidence" value="ECO:0007669"/>
    <property type="project" value="UniProtKB-KW"/>
</dbReference>
<evidence type="ECO:0000313" key="11">
    <source>
        <dbReference type="Proteomes" id="UP000612855"/>
    </source>
</evidence>
<proteinExistence type="predicted"/>
<dbReference type="InterPro" id="IPR007831">
    <property type="entry name" value="T2SS_GspE_N"/>
</dbReference>
<dbReference type="SUPFAM" id="SSF160246">
    <property type="entry name" value="EspE N-terminal domain-like"/>
    <property type="match status" value="1"/>
</dbReference>
<evidence type="ECO:0000256" key="7">
    <source>
        <dbReference type="SAM" id="Phobius"/>
    </source>
</evidence>
<evidence type="ECO:0000256" key="1">
    <source>
        <dbReference type="ARBA" id="ARBA00004141"/>
    </source>
</evidence>
<sequence>MALDAESEAIGTLLLERGALTVDQLVAAEDLAEGWNVSLVQVLLSRRWLTTQELYAQIATYHDLPLVDLTSEPANDDLVRCFDPAVMNRFATIPLKEEGGIVTVATSRPGPQSLLHIRDTYGPRSRIVVATHLQISAALQQAFRDRHSHDAVFALAEQDPDMSAQQVVTPPQVLLIYAVLSLFLLGLAFAPVATLIVLNVCLTVFYTGNFLFKGLLVWIGGAAQETSSRAIAAEAQLLRDEDLPAYTVLVPMFREPEVLPILAQALRNLNYPLAKLDIKIVLEEGDHDTIEAAEKLDLEGVFEIVRVPPSHPQTKPKACNYALRYAHGDLLVIYDAEDKPEPDQLRKVVAAFNQSSPDTACIQCRLNYYNARENWLTRMFTLDYSLWFDLMLPGLERMGVPIPLGGTSNHFRIDVLRDLNAWDPFNVTEDADLGIRLTQKGYRVGVIDSTTYEEANVSIPNWIRQRSRWIKGYMQTFLVHSRRPVHLWRSVGSAGVFGFVFFIGGTILSGLLNPIFWAIFGVWMVVGADAIEPYFPLPVLYLSLINLLAGNGLLIYLTMVAPFRRRWTDLAPWGITVVGYWVLMTVAAYKALWQLISNPFYWEKTQHGLSKHTAAELADAQMDGPGMADPDIAPAQAGGAGA</sequence>
<feature type="domain" description="Type II secretion system protein GspE N-terminal" evidence="8">
    <location>
        <begin position="62"/>
        <end position="149"/>
    </location>
</feature>
<name>A0A917EKB8_9RHOB</name>
<feature type="transmembrane region" description="Helical" evidence="7">
    <location>
        <begin position="539"/>
        <end position="558"/>
    </location>
</feature>
<organism evidence="10 11">
    <name type="scientific">Primorskyibacter flagellatus</name>
    <dbReference type="NCBI Taxonomy" id="1387277"/>
    <lineage>
        <taxon>Bacteria</taxon>
        <taxon>Pseudomonadati</taxon>
        <taxon>Pseudomonadota</taxon>
        <taxon>Alphaproteobacteria</taxon>
        <taxon>Rhodobacterales</taxon>
        <taxon>Roseobacteraceae</taxon>
        <taxon>Primorskyibacter</taxon>
    </lineage>
</organism>
<dbReference type="InterPro" id="IPR050321">
    <property type="entry name" value="Glycosyltr_2/OpgH_subfam"/>
</dbReference>
<dbReference type="PANTHER" id="PTHR43867:SF2">
    <property type="entry name" value="CELLULOSE SYNTHASE CATALYTIC SUBUNIT A [UDP-FORMING]"/>
    <property type="match status" value="1"/>
</dbReference>
<dbReference type="EMBL" id="BMFJ01000002">
    <property type="protein sequence ID" value="GGE46870.1"/>
    <property type="molecule type" value="Genomic_DNA"/>
</dbReference>
<dbReference type="InterPro" id="IPR029044">
    <property type="entry name" value="Nucleotide-diphossugar_trans"/>
</dbReference>
<evidence type="ECO:0000256" key="6">
    <source>
        <dbReference type="ARBA" id="ARBA00023136"/>
    </source>
</evidence>
<evidence type="ECO:0000256" key="5">
    <source>
        <dbReference type="ARBA" id="ARBA00022989"/>
    </source>
</evidence>
<dbReference type="Pfam" id="PF13632">
    <property type="entry name" value="Glyco_trans_2_3"/>
    <property type="match status" value="1"/>
</dbReference>
<dbReference type="Proteomes" id="UP000612855">
    <property type="component" value="Unassembled WGS sequence"/>
</dbReference>
<dbReference type="Pfam" id="PF05157">
    <property type="entry name" value="MshEN"/>
    <property type="match status" value="1"/>
</dbReference>
<dbReference type="CDD" id="cd06427">
    <property type="entry name" value="CESA_like_2"/>
    <property type="match status" value="1"/>
</dbReference>
<dbReference type="AlphaFoldDB" id="A0A917EKB8"/>
<comment type="caution">
    <text evidence="10">The sequence shown here is derived from an EMBL/GenBank/DDBJ whole genome shotgun (WGS) entry which is preliminary data.</text>
</comment>
<accession>A0A917EKB8</accession>
<evidence type="ECO:0000259" key="8">
    <source>
        <dbReference type="Pfam" id="PF05157"/>
    </source>
</evidence>
<keyword evidence="2" id="KW-0328">Glycosyltransferase</keyword>
<feature type="transmembrane region" description="Helical" evidence="7">
    <location>
        <begin position="174"/>
        <end position="206"/>
    </location>
</feature>
<evidence type="ECO:0000256" key="4">
    <source>
        <dbReference type="ARBA" id="ARBA00022692"/>
    </source>
</evidence>
<keyword evidence="11" id="KW-1185">Reference proteome</keyword>
<dbReference type="GO" id="GO:0016020">
    <property type="term" value="C:membrane"/>
    <property type="evidence" value="ECO:0007669"/>
    <property type="project" value="UniProtKB-SubCell"/>
</dbReference>